<evidence type="ECO:0008006" key="4">
    <source>
        <dbReference type="Google" id="ProtNLM"/>
    </source>
</evidence>
<dbReference type="PANTHER" id="PTHR23225:SF2">
    <property type="entry name" value="AT09679P-RELATED"/>
    <property type="match status" value="1"/>
</dbReference>
<name>A0A6A6JNH4_WESOR</name>
<evidence type="ECO:0000313" key="2">
    <source>
        <dbReference type="EMBL" id="KAF2278171.1"/>
    </source>
</evidence>
<dbReference type="OrthoDB" id="5388486at2759"/>
<accession>A0A6A6JNH4</accession>
<evidence type="ECO:0000313" key="3">
    <source>
        <dbReference type="Proteomes" id="UP000800097"/>
    </source>
</evidence>
<proteinExistence type="predicted"/>
<gene>
    <name evidence="2" type="ORF">EI97DRAFT_440681</name>
</gene>
<feature type="compositionally biased region" description="Low complexity" evidence="1">
    <location>
        <begin position="319"/>
        <end position="330"/>
    </location>
</feature>
<feature type="compositionally biased region" description="Basic residues" evidence="1">
    <location>
        <begin position="265"/>
        <end position="289"/>
    </location>
</feature>
<feature type="compositionally biased region" description="Low complexity" evidence="1">
    <location>
        <begin position="290"/>
        <end position="303"/>
    </location>
</feature>
<dbReference type="GO" id="GO:0003700">
    <property type="term" value="F:DNA-binding transcription factor activity"/>
    <property type="evidence" value="ECO:0007669"/>
    <property type="project" value="InterPro"/>
</dbReference>
<feature type="region of interest" description="Disordered" evidence="1">
    <location>
        <begin position="107"/>
        <end position="139"/>
    </location>
</feature>
<feature type="region of interest" description="Disordered" evidence="1">
    <location>
        <begin position="252"/>
        <end position="337"/>
    </location>
</feature>
<dbReference type="Gene3D" id="3.30.160.60">
    <property type="entry name" value="Classic Zinc Finger"/>
    <property type="match status" value="1"/>
</dbReference>
<feature type="compositionally biased region" description="Low complexity" evidence="1">
    <location>
        <begin position="110"/>
        <end position="125"/>
    </location>
</feature>
<dbReference type="RefSeq" id="XP_033655710.1">
    <property type="nucleotide sequence ID" value="XM_033799654.1"/>
</dbReference>
<dbReference type="EMBL" id="ML986488">
    <property type="protein sequence ID" value="KAF2278171.1"/>
    <property type="molecule type" value="Genomic_DNA"/>
</dbReference>
<evidence type="ECO:0000256" key="1">
    <source>
        <dbReference type="SAM" id="MobiDB-lite"/>
    </source>
</evidence>
<protein>
    <recommendedName>
        <fullName evidence="4">C2H2-type domain-containing protein</fullName>
    </recommendedName>
</protein>
<organism evidence="2 3">
    <name type="scientific">Westerdykella ornata</name>
    <dbReference type="NCBI Taxonomy" id="318751"/>
    <lineage>
        <taxon>Eukaryota</taxon>
        <taxon>Fungi</taxon>
        <taxon>Dikarya</taxon>
        <taxon>Ascomycota</taxon>
        <taxon>Pezizomycotina</taxon>
        <taxon>Dothideomycetes</taxon>
        <taxon>Pleosporomycetidae</taxon>
        <taxon>Pleosporales</taxon>
        <taxon>Sporormiaceae</taxon>
        <taxon>Westerdykella</taxon>
    </lineage>
</organism>
<dbReference type="PANTHER" id="PTHR23225">
    <property type="entry name" value="ZINC FINGER PROTEIN"/>
    <property type="match status" value="1"/>
</dbReference>
<dbReference type="Proteomes" id="UP000800097">
    <property type="component" value="Unassembled WGS sequence"/>
</dbReference>
<dbReference type="GeneID" id="54552829"/>
<dbReference type="AlphaFoldDB" id="A0A6A6JNH4"/>
<dbReference type="InterPro" id="IPR039970">
    <property type="entry name" value="TF_Grauzone"/>
</dbReference>
<keyword evidence="3" id="KW-1185">Reference proteome</keyword>
<sequence>MDPFQYPDIPQIPAFEDDQHFFLSSDGDFEFSPYAKRPAVFGYYRDGFEQGMVDPEVVNMQPLQRFLHGGDPSPLPPALVHTEPSRDLQHQYYAPYGRPWPTSEFPHYFSRSGSPEGTSTSGTSSQAQHNDVSSPGAVHSVPYGTMDAFTQQTLACPGAESLKGGVYSSQLQLPGNSVHPKDLELQHHDEAHAPTEELEAMDVQSDYDYEAETSYPNAEAAQVDTISESFNNNQPDPEMGHSLQVAEEVLPMTQSEESDSDYKPTTRHRRTRSTSHRTPRRQTLARHGPHSSTTTSPSQPHSPYHNRSRRRPSQRDTKSPTSPAATTSGAPKERPFPCPLARYGCPSDFRSKNEWKRHVSTQHIKLGFWRCDLCAPTVDPHDASTTYHNDFNRKDLFTQHLRRMHAAPPTCGPAKRKEFPVTEDNIKDVQERCYLRLRDTPPRSNCLFCDKSFVGPASWEERMEHVGRHLEKERVGVEVGVGEWREDRGLEEWLVREGLIVWGEAGWGMGGGRPLRGDGEGEGV</sequence>
<reference evidence="2" key="1">
    <citation type="journal article" date="2020" name="Stud. Mycol.">
        <title>101 Dothideomycetes genomes: a test case for predicting lifestyles and emergence of pathogens.</title>
        <authorList>
            <person name="Haridas S."/>
            <person name="Albert R."/>
            <person name="Binder M."/>
            <person name="Bloem J."/>
            <person name="Labutti K."/>
            <person name="Salamov A."/>
            <person name="Andreopoulos B."/>
            <person name="Baker S."/>
            <person name="Barry K."/>
            <person name="Bills G."/>
            <person name="Bluhm B."/>
            <person name="Cannon C."/>
            <person name="Castanera R."/>
            <person name="Culley D."/>
            <person name="Daum C."/>
            <person name="Ezra D."/>
            <person name="Gonzalez J."/>
            <person name="Henrissat B."/>
            <person name="Kuo A."/>
            <person name="Liang C."/>
            <person name="Lipzen A."/>
            <person name="Lutzoni F."/>
            <person name="Magnuson J."/>
            <person name="Mondo S."/>
            <person name="Nolan M."/>
            <person name="Ohm R."/>
            <person name="Pangilinan J."/>
            <person name="Park H.-J."/>
            <person name="Ramirez L."/>
            <person name="Alfaro M."/>
            <person name="Sun H."/>
            <person name="Tritt A."/>
            <person name="Yoshinaga Y."/>
            <person name="Zwiers L.-H."/>
            <person name="Turgeon B."/>
            <person name="Goodwin S."/>
            <person name="Spatafora J."/>
            <person name="Crous P."/>
            <person name="Grigoriev I."/>
        </authorList>
    </citation>
    <scope>NUCLEOTIDE SEQUENCE</scope>
    <source>
        <strain evidence="2">CBS 379.55</strain>
    </source>
</reference>